<protein>
    <recommendedName>
        <fullName evidence="4">Mobilization protein MobC</fullName>
    </recommendedName>
</protein>
<evidence type="ECO:0000313" key="3">
    <source>
        <dbReference type="Proteomes" id="UP000291832"/>
    </source>
</evidence>
<keyword evidence="3" id="KW-1185">Reference proteome</keyword>
<feature type="region of interest" description="Disordered" evidence="1">
    <location>
        <begin position="1"/>
        <end position="22"/>
    </location>
</feature>
<feature type="region of interest" description="Disordered" evidence="1">
    <location>
        <begin position="50"/>
        <end position="72"/>
    </location>
</feature>
<organism evidence="2 3">
    <name type="scientific">Leucobacter luti</name>
    <dbReference type="NCBI Taxonomy" id="340320"/>
    <lineage>
        <taxon>Bacteria</taxon>
        <taxon>Bacillati</taxon>
        <taxon>Actinomycetota</taxon>
        <taxon>Actinomycetes</taxon>
        <taxon>Micrococcales</taxon>
        <taxon>Microbacteriaceae</taxon>
        <taxon>Leucobacter</taxon>
    </lineage>
</organism>
<sequence length="140" mass="14590">MSDATAQAAPANRPRKRDVRFSEAEHALVERSATSYGLTPSAFIRGAAVDAAREQQGLPPEQRGQAAGATPPQLTADAVAALNALRTEVKRAGVNLNQQTRLVHHGVIDLGRVGPTVEEVAALCEQVVFLLGGSSKGVAS</sequence>
<proteinExistence type="predicted"/>
<dbReference type="AlphaFoldDB" id="A0A4Q7TJA1"/>
<dbReference type="RefSeq" id="WP_130455490.1">
    <property type="nucleotide sequence ID" value="NZ_QYAG01000003.1"/>
</dbReference>
<dbReference type="Proteomes" id="UP000291832">
    <property type="component" value="Unassembled WGS sequence"/>
</dbReference>
<dbReference type="OrthoDB" id="5147751at2"/>
<dbReference type="EMBL" id="SHKI01000008">
    <property type="protein sequence ID" value="RZT60523.1"/>
    <property type="molecule type" value="Genomic_DNA"/>
</dbReference>
<evidence type="ECO:0008006" key="4">
    <source>
        <dbReference type="Google" id="ProtNLM"/>
    </source>
</evidence>
<comment type="caution">
    <text evidence="2">The sequence shown here is derived from an EMBL/GenBank/DDBJ whole genome shotgun (WGS) entry which is preliminary data.</text>
</comment>
<name>A0A4Q7TJA1_9MICO</name>
<gene>
    <name evidence="2" type="ORF">EV139_2968</name>
</gene>
<reference evidence="2 3" key="1">
    <citation type="journal article" date="2015" name="Stand. Genomic Sci.">
        <title>Genomic Encyclopedia of Bacterial and Archaeal Type Strains, Phase III: the genomes of soil and plant-associated and newly described type strains.</title>
        <authorList>
            <person name="Whitman W.B."/>
            <person name="Woyke T."/>
            <person name="Klenk H.P."/>
            <person name="Zhou Y."/>
            <person name="Lilburn T.G."/>
            <person name="Beck B.J."/>
            <person name="De Vos P."/>
            <person name="Vandamme P."/>
            <person name="Eisen J.A."/>
            <person name="Garrity G."/>
            <person name="Hugenholtz P."/>
            <person name="Kyrpides N.C."/>
        </authorList>
    </citation>
    <scope>NUCLEOTIDE SEQUENCE [LARGE SCALE GENOMIC DNA]</scope>
    <source>
        <strain evidence="2 3">RF6</strain>
    </source>
</reference>
<accession>A0A4Q7TJA1</accession>
<dbReference type="InterPro" id="IPR053842">
    <property type="entry name" value="NikA-like"/>
</dbReference>
<evidence type="ECO:0000313" key="2">
    <source>
        <dbReference type="EMBL" id="RZT60523.1"/>
    </source>
</evidence>
<evidence type="ECO:0000256" key="1">
    <source>
        <dbReference type="SAM" id="MobiDB-lite"/>
    </source>
</evidence>
<dbReference type="Pfam" id="PF21983">
    <property type="entry name" value="NikA-like"/>
    <property type="match status" value="1"/>
</dbReference>